<dbReference type="EMBL" id="HBGN01015895">
    <property type="protein sequence ID" value="CAD9328416.1"/>
    <property type="molecule type" value="Transcribed_RNA"/>
</dbReference>
<evidence type="ECO:0000256" key="5">
    <source>
        <dbReference type="SAM" id="SignalP"/>
    </source>
</evidence>
<dbReference type="GO" id="GO:0005737">
    <property type="term" value="C:cytoplasm"/>
    <property type="evidence" value="ECO:0007669"/>
    <property type="project" value="TreeGrafter"/>
</dbReference>
<name>A0A7S2ED27_9STRA</name>
<evidence type="ECO:0000259" key="6">
    <source>
        <dbReference type="SMART" id="SM00382"/>
    </source>
</evidence>
<dbReference type="GO" id="GO:0005524">
    <property type="term" value="F:ATP binding"/>
    <property type="evidence" value="ECO:0007669"/>
    <property type="project" value="UniProtKB-KW"/>
</dbReference>
<dbReference type="GO" id="GO:0016887">
    <property type="term" value="F:ATP hydrolysis activity"/>
    <property type="evidence" value="ECO:0007669"/>
    <property type="project" value="InterPro"/>
</dbReference>
<keyword evidence="2 3" id="KW-0067">ATP-binding</keyword>
<dbReference type="Pfam" id="PF17862">
    <property type="entry name" value="AAA_lid_3"/>
    <property type="match status" value="1"/>
</dbReference>
<organism evidence="7">
    <name type="scientific">Ditylum brightwellii</name>
    <dbReference type="NCBI Taxonomy" id="49249"/>
    <lineage>
        <taxon>Eukaryota</taxon>
        <taxon>Sar</taxon>
        <taxon>Stramenopiles</taxon>
        <taxon>Ochrophyta</taxon>
        <taxon>Bacillariophyta</taxon>
        <taxon>Mediophyceae</taxon>
        <taxon>Lithodesmiophycidae</taxon>
        <taxon>Lithodesmiales</taxon>
        <taxon>Lithodesmiaceae</taxon>
        <taxon>Ditylum</taxon>
    </lineage>
</organism>
<proteinExistence type="inferred from homology"/>
<dbReference type="InterPro" id="IPR027417">
    <property type="entry name" value="P-loop_NTPase"/>
</dbReference>
<evidence type="ECO:0000256" key="1">
    <source>
        <dbReference type="ARBA" id="ARBA00022741"/>
    </source>
</evidence>
<feature type="compositionally biased region" description="Low complexity" evidence="4">
    <location>
        <begin position="258"/>
        <end position="274"/>
    </location>
</feature>
<reference evidence="7" key="1">
    <citation type="submission" date="2021-01" db="EMBL/GenBank/DDBJ databases">
        <authorList>
            <person name="Corre E."/>
            <person name="Pelletier E."/>
            <person name="Niang G."/>
            <person name="Scheremetjew M."/>
            <person name="Finn R."/>
            <person name="Kale V."/>
            <person name="Holt S."/>
            <person name="Cochrane G."/>
            <person name="Meng A."/>
            <person name="Brown T."/>
            <person name="Cohen L."/>
        </authorList>
    </citation>
    <scope>NUCLEOTIDE SEQUENCE</scope>
    <source>
        <strain evidence="7">Pop2</strain>
    </source>
</reference>
<evidence type="ECO:0000256" key="2">
    <source>
        <dbReference type="ARBA" id="ARBA00022840"/>
    </source>
</evidence>
<feature type="domain" description="AAA+ ATPase" evidence="6">
    <location>
        <begin position="318"/>
        <end position="506"/>
    </location>
</feature>
<dbReference type="InterPro" id="IPR003593">
    <property type="entry name" value="AAA+_ATPase"/>
</dbReference>
<evidence type="ECO:0000313" key="7">
    <source>
        <dbReference type="EMBL" id="CAD9328416.1"/>
    </source>
</evidence>
<evidence type="ECO:0000256" key="3">
    <source>
        <dbReference type="RuleBase" id="RU003651"/>
    </source>
</evidence>
<dbReference type="InterPro" id="IPR050168">
    <property type="entry name" value="AAA_ATPase_domain"/>
</dbReference>
<feature type="signal peptide" evidence="5">
    <location>
        <begin position="1"/>
        <end position="18"/>
    </location>
</feature>
<dbReference type="Gene3D" id="1.10.8.60">
    <property type="match status" value="1"/>
</dbReference>
<keyword evidence="5" id="KW-0732">Signal</keyword>
<dbReference type="PANTHER" id="PTHR23077">
    <property type="entry name" value="AAA-FAMILY ATPASE"/>
    <property type="match status" value="1"/>
</dbReference>
<dbReference type="Pfam" id="PF00004">
    <property type="entry name" value="AAA"/>
    <property type="match status" value="1"/>
</dbReference>
<dbReference type="PANTHER" id="PTHR23077:SF27">
    <property type="entry name" value="ATPASE FAMILY GENE 2 PROTEIN HOMOLOG A"/>
    <property type="match status" value="1"/>
</dbReference>
<feature type="region of interest" description="Disordered" evidence="4">
    <location>
        <begin position="245"/>
        <end position="281"/>
    </location>
</feature>
<evidence type="ECO:0000256" key="4">
    <source>
        <dbReference type="SAM" id="MobiDB-lite"/>
    </source>
</evidence>
<comment type="similarity">
    <text evidence="3">Belongs to the AAA ATPase family.</text>
</comment>
<dbReference type="SMART" id="SM00382">
    <property type="entry name" value="AAA"/>
    <property type="match status" value="1"/>
</dbReference>
<dbReference type="AlphaFoldDB" id="A0A7S2ED27"/>
<protein>
    <recommendedName>
        <fullName evidence="6">AAA+ ATPase domain-containing protein</fullName>
    </recommendedName>
</protein>
<dbReference type="InterPro" id="IPR003959">
    <property type="entry name" value="ATPase_AAA_core"/>
</dbReference>
<dbReference type="PROSITE" id="PS00674">
    <property type="entry name" value="AAA"/>
    <property type="match status" value="1"/>
</dbReference>
<dbReference type="InterPro" id="IPR003960">
    <property type="entry name" value="ATPase_AAA_CS"/>
</dbReference>
<keyword evidence="1 3" id="KW-0547">Nucleotide-binding</keyword>
<dbReference type="SUPFAM" id="SSF52540">
    <property type="entry name" value="P-loop containing nucleoside triphosphate hydrolases"/>
    <property type="match status" value="1"/>
</dbReference>
<accession>A0A7S2ED27</accession>
<gene>
    <name evidence="7" type="ORF">DBRI1063_LOCUS10202</name>
</gene>
<dbReference type="Gene3D" id="3.40.50.300">
    <property type="entry name" value="P-loop containing nucleotide triphosphate hydrolases"/>
    <property type="match status" value="1"/>
</dbReference>
<sequence length="649" mass="70663">MKLSAHFVCLLTHTLCTAAYLSKLTQSIQNNQTIPFPTKNPMYNFNSTSSSTSSTQQQQHGQVVPLHICLVGIVTCDDAIGSAQKSSSNPSHTILDLFGTNGTTRFRLSSTLSNSTRVQAFLYAFQKQHIQLEQQTKESREEFEMMIVPSTVEYARGTFFKRVARKLRSLVFYRMTHCGSGGGRKEEDDGSMVVNATLEDVKLALYCIQNDVHVASSGVNHAIRTATAQTRTQVSFLSNVSPKTGRFKANHNNKDNLSTNTSSSSSSIVTTQPSTKEHKDNDIFASVGGNSEAKIALKDALALDKTQKILLAKFGLSAPTGVLLYGPPGTGKTLLAKATAFALQSSSDDENDTSNTSSSKNTFEKRVGGAFISLRATDIVQSEIGSSEKILVSAFETARRNAPSVIFIDEFQALFTERGGGGGGGSSSGSGRLASTLLQCMDDVTSWRDADSAALRQSTTSNNESSKEEKSSRVVIFGATNTPWMIDKAFLRPGRFDQVVHVGLPNLKERESILRVHVSRMKIQHNVGGVVASNHEDCFYSSSSLSSSLSLSSSAVAASRKANVDKICKRMAKECDGFSGADIAALCRASAIRCLREKKNGEKEKKKKNDSINEQLGYICERHFVEARMQDVNRSSNDELVKQISNWRP</sequence>
<dbReference type="InterPro" id="IPR041569">
    <property type="entry name" value="AAA_lid_3"/>
</dbReference>
<feature type="chain" id="PRO_5031510173" description="AAA+ ATPase domain-containing protein" evidence="5">
    <location>
        <begin position="19"/>
        <end position="649"/>
    </location>
</feature>